<dbReference type="Proteomes" id="UP001064971">
    <property type="component" value="Chromosome"/>
</dbReference>
<keyword evidence="2" id="KW-1185">Reference proteome</keyword>
<gene>
    <name evidence="1" type="ORF">DAETH_31390</name>
</gene>
<dbReference type="PANTHER" id="PTHR40069:SF1">
    <property type="entry name" value="YWBE PROTEIN"/>
    <property type="match status" value="1"/>
</dbReference>
<sequence>MTPPRSQIRPGVTVDIVQKQDQPTGRLTRGVVAQLLTGSATHPHGIKVRLVSGQVGRVQAVVGAEG</sequence>
<dbReference type="EMBL" id="AP026560">
    <property type="protein sequence ID" value="BDP43170.1"/>
    <property type="molecule type" value="Genomic_DNA"/>
</dbReference>
<evidence type="ECO:0000313" key="1">
    <source>
        <dbReference type="EMBL" id="BDP43170.1"/>
    </source>
</evidence>
<dbReference type="Pfam" id="PF09962">
    <property type="entry name" value="DUF2196"/>
    <property type="match status" value="1"/>
</dbReference>
<protein>
    <recommendedName>
        <fullName evidence="3">YwbE family protein</fullName>
    </recommendedName>
</protein>
<dbReference type="InterPro" id="IPR019240">
    <property type="entry name" value="DUF2196"/>
</dbReference>
<reference evidence="1" key="1">
    <citation type="submission" date="2022-07" db="EMBL/GenBank/DDBJ databases">
        <title>Complete Genome Sequence of the Radioresistant Bacterium Deinococcus aetherius ST0316, Isolated from the Air Dust collected in Lower Stratosphere above Japan.</title>
        <authorList>
            <person name="Satoh K."/>
            <person name="Hagiwara K."/>
            <person name="Katsumata K."/>
            <person name="Kubo A."/>
            <person name="Yokobori S."/>
            <person name="Yamagishi A."/>
            <person name="Oono Y."/>
            <person name="Narumi I."/>
        </authorList>
    </citation>
    <scope>NUCLEOTIDE SEQUENCE</scope>
    <source>
        <strain evidence="1">ST0316</strain>
    </source>
</reference>
<evidence type="ECO:0000313" key="2">
    <source>
        <dbReference type="Proteomes" id="UP001064971"/>
    </source>
</evidence>
<evidence type="ECO:0008006" key="3">
    <source>
        <dbReference type="Google" id="ProtNLM"/>
    </source>
</evidence>
<dbReference type="RefSeq" id="WP_264775831.1">
    <property type="nucleotide sequence ID" value="NZ_AP026560.1"/>
</dbReference>
<dbReference type="NCBIfam" id="TIGR03833">
    <property type="entry name" value="YwbE family protein"/>
    <property type="match status" value="1"/>
</dbReference>
<proteinExistence type="predicted"/>
<organism evidence="1 2">
    <name type="scientific">Deinococcus aetherius</name>
    <dbReference type="NCBI Taxonomy" id="200252"/>
    <lineage>
        <taxon>Bacteria</taxon>
        <taxon>Thermotogati</taxon>
        <taxon>Deinococcota</taxon>
        <taxon>Deinococci</taxon>
        <taxon>Deinococcales</taxon>
        <taxon>Deinococcaceae</taxon>
        <taxon>Deinococcus</taxon>
    </lineage>
</organism>
<name>A0ABM8AH84_9DEIO</name>
<accession>A0ABM8AH84</accession>
<dbReference type="PANTHER" id="PTHR40069">
    <property type="entry name" value="YWBE PROTEIN"/>
    <property type="match status" value="1"/>
</dbReference>